<proteinExistence type="predicted"/>
<evidence type="ECO:0000313" key="2">
    <source>
        <dbReference type="Proteomes" id="UP000232164"/>
    </source>
</evidence>
<name>A0A2N0DEN0_RHISU</name>
<protein>
    <submittedName>
        <fullName evidence="1">Uncharacterized protein</fullName>
    </submittedName>
</protein>
<reference evidence="1 2" key="2">
    <citation type="submission" date="2017-12" db="EMBL/GenBank/DDBJ databases">
        <title>Genome sequence of Rhizobium sullae HCNT1 isolated from Sulla coronaria nodules and featuring peculiar denitrification phenotypes.</title>
        <authorList>
            <person name="De Diego-Diaz B."/>
            <person name="Treu L."/>
            <person name="Campanaro S."/>
            <person name="Da Silva Duarte V."/>
            <person name="Basaglia M."/>
            <person name="Favaro L."/>
            <person name="Casella S."/>
            <person name="Squartini A."/>
        </authorList>
    </citation>
    <scope>NUCLEOTIDE SEQUENCE [LARGE SCALE GENOMIC DNA]</scope>
    <source>
        <strain evidence="1 2">HCNT1</strain>
    </source>
</reference>
<dbReference type="InterPro" id="IPR010319">
    <property type="entry name" value="Transglutaminase-like_Cys_pept"/>
</dbReference>
<sequence>MARRRSWPGTAANPPYILREGHAALTLSSSRGGFILDNLADEIKPCHAAPYKFLKRQGHQNPIDG</sequence>
<comment type="caution">
    <text evidence="1">The sequence shown here is derived from an EMBL/GenBank/DDBJ whole genome shotgun (WGS) entry which is preliminary data.</text>
</comment>
<accession>A0A2N0DEN0</accession>
<dbReference type="Proteomes" id="UP000232164">
    <property type="component" value="Unassembled WGS sequence"/>
</dbReference>
<organism evidence="1 2">
    <name type="scientific">Rhizobium sullae</name>
    <name type="common">Rhizobium hedysari</name>
    <dbReference type="NCBI Taxonomy" id="50338"/>
    <lineage>
        <taxon>Bacteria</taxon>
        <taxon>Pseudomonadati</taxon>
        <taxon>Pseudomonadota</taxon>
        <taxon>Alphaproteobacteria</taxon>
        <taxon>Hyphomicrobiales</taxon>
        <taxon>Rhizobiaceae</taxon>
        <taxon>Rhizobium/Agrobacterium group</taxon>
        <taxon>Rhizobium</taxon>
    </lineage>
</organism>
<dbReference type="Pfam" id="PF06035">
    <property type="entry name" value="Peptidase_C93"/>
    <property type="match status" value="1"/>
</dbReference>
<dbReference type="EMBL" id="PIQN01000003">
    <property type="protein sequence ID" value="PKA44554.1"/>
    <property type="molecule type" value="Genomic_DNA"/>
</dbReference>
<reference evidence="1 2" key="1">
    <citation type="submission" date="2017-11" db="EMBL/GenBank/DDBJ databases">
        <authorList>
            <person name="Han C.G."/>
        </authorList>
    </citation>
    <scope>NUCLEOTIDE SEQUENCE [LARGE SCALE GENOMIC DNA]</scope>
    <source>
        <strain evidence="1 2">HCNT1</strain>
    </source>
</reference>
<evidence type="ECO:0000313" key="1">
    <source>
        <dbReference type="EMBL" id="PKA44554.1"/>
    </source>
</evidence>
<dbReference type="AlphaFoldDB" id="A0A2N0DEN0"/>
<dbReference type="RefSeq" id="WP_084606538.1">
    <property type="nucleotide sequence ID" value="NZ_CP104144.1"/>
</dbReference>
<gene>
    <name evidence="1" type="ORF">CWR43_01395</name>
</gene>